<gene>
    <name evidence="9" type="ORF">BST97_00910</name>
</gene>
<dbReference type="STRING" id="331648.BST97_00910"/>
<evidence type="ECO:0000313" key="9">
    <source>
        <dbReference type="EMBL" id="ARN76677.1"/>
    </source>
</evidence>
<sequence>MRFIEVVDLLGTIAFAVSGALAAFDKRLDPFGIIIIAFVTAAGGGTLRDILLGVYPVSWMTNMNLVYTILICVVITFIFRSFLLKLRTTLFLFDTIGIGFYTVVGLEMGLIAGLHPIICVTLGCITACFGGVIRDILVNEIPVIFRKNIYATACLLGGGAYFIMRKLGVPEGLNFPVAAAIVITIRLLAVYFKIGLPNVYKKVDREE</sequence>
<dbReference type="RefSeq" id="WP_085765477.1">
    <property type="nucleotide sequence ID" value="NZ_CP019344.1"/>
</dbReference>
<comment type="subcellular location">
    <subcellularLocation>
        <location evidence="1">Cell membrane</location>
        <topology evidence="1">Multi-pass membrane protein</topology>
    </subcellularLocation>
</comment>
<feature type="transmembrane region" description="Helical" evidence="7">
    <location>
        <begin position="173"/>
        <end position="192"/>
    </location>
</feature>
<keyword evidence="10" id="KW-1185">Reference proteome</keyword>
<feature type="transmembrane region" description="Helical" evidence="7">
    <location>
        <begin position="114"/>
        <end position="137"/>
    </location>
</feature>
<feature type="transmembrane region" description="Helical" evidence="7">
    <location>
        <begin position="90"/>
        <end position="108"/>
    </location>
</feature>
<evidence type="ECO:0000256" key="1">
    <source>
        <dbReference type="ARBA" id="ARBA00004651"/>
    </source>
</evidence>
<accession>A0A1W6MGG7</accession>
<keyword evidence="4 7" id="KW-0812">Transmembrane</keyword>
<protein>
    <recommendedName>
        <fullName evidence="8">Glycine transporter domain-containing protein</fullName>
    </recommendedName>
</protein>
<evidence type="ECO:0000256" key="7">
    <source>
        <dbReference type="SAM" id="Phobius"/>
    </source>
</evidence>
<evidence type="ECO:0000256" key="2">
    <source>
        <dbReference type="ARBA" id="ARBA00008193"/>
    </source>
</evidence>
<dbReference type="OrthoDB" id="9791874at2"/>
<feature type="domain" description="Glycine transporter" evidence="8">
    <location>
        <begin position="6"/>
        <end position="80"/>
    </location>
</feature>
<reference evidence="9 10" key="1">
    <citation type="submission" date="2016-11" db="EMBL/GenBank/DDBJ databases">
        <title>Trade-off between light-utilization and light-protection in marine flavobacteria.</title>
        <authorList>
            <person name="Kumagai Y."/>
        </authorList>
    </citation>
    <scope>NUCLEOTIDE SEQUENCE [LARGE SCALE GENOMIC DNA]</scope>
    <source>
        <strain evidence="9 10">JCM 13191</strain>
    </source>
</reference>
<dbReference type="AlphaFoldDB" id="A0A1W6MGG7"/>
<feature type="transmembrane region" description="Helical" evidence="7">
    <location>
        <begin position="149"/>
        <end position="167"/>
    </location>
</feature>
<organism evidence="9 10">
    <name type="scientific">Nonlabens spongiae</name>
    <dbReference type="NCBI Taxonomy" id="331648"/>
    <lineage>
        <taxon>Bacteria</taxon>
        <taxon>Pseudomonadati</taxon>
        <taxon>Bacteroidota</taxon>
        <taxon>Flavobacteriia</taxon>
        <taxon>Flavobacteriales</taxon>
        <taxon>Flavobacteriaceae</taxon>
        <taxon>Nonlabens</taxon>
    </lineage>
</organism>
<evidence type="ECO:0000313" key="10">
    <source>
        <dbReference type="Proteomes" id="UP000193431"/>
    </source>
</evidence>
<dbReference type="EMBL" id="CP019344">
    <property type="protein sequence ID" value="ARN76677.1"/>
    <property type="molecule type" value="Genomic_DNA"/>
</dbReference>
<evidence type="ECO:0000256" key="5">
    <source>
        <dbReference type="ARBA" id="ARBA00022989"/>
    </source>
</evidence>
<feature type="transmembrane region" description="Helical" evidence="7">
    <location>
        <begin position="65"/>
        <end position="83"/>
    </location>
</feature>
<evidence type="ECO:0000256" key="3">
    <source>
        <dbReference type="ARBA" id="ARBA00022475"/>
    </source>
</evidence>
<feature type="transmembrane region" description="Helical" evidence="7">
    <location>
        <begin position="31"/>
        <end position="53"/>
    </location>
</feature>
<keyword evidence="5 7" id="KW-1133">Transmembrane helix</keyword>
<evidence type="ECO:0000259" key="8">
    <source>
        <dbReference type="Pfam" id="PF03458"/>
    </source>
</evidence>
<dbReference type="Pfam" id="PF03458">
    <property type="entry name" value="Gly_transporter"/>
    <property type="match status" value="2"/>
</dbReference>
<dbReference type="Proteomes" id="UP000193431">
    <property type="component" value="Chromosome"/>
</dbReference>
<keyword evidence="6 7" id="KW-0472">Membrane</keyword>
<dbReference type="PANTHER" id="PTHR30506:SF3">
    <property type="entry name" value="UPF0126 INNER MEMBRANE PROTEIN YADS-RELATED"/>
    <property type="match status" value="1"/>
</dbReference>
<name>A0A1W6MGG7_9FLAO</name>
<dbReference type="PANTHER" id="PTHR30506">
    <property type="entry name" value="INNER MEMBRANE PROTEIN"/>
    <property type="match status" value="1"/>
</dbReference>
<dbReference type="GO" id="GO:0005886">
    <property type="term" value="C:plasma membrane"/>
    <property type="evidence" value="ECO:0007669"/>
    <property type="project" value="UniProtKB-SubCell"/>
</dbReference>
<evidence type="ECO:0000256" key="6">
    <source>
        <dbReference type="ARBA" id="ARBA00023136"/>
    </source>
</evidence>
<comment type="similarity">
    <text evidence="2">Belongs to the UPF0126 family.</text>
</comment>
<keyword evidence="3" id="KW-1003">Cell membrane</keyword>
<proteinExistence type="inferred from homology"/>
<feature type="transmembrane region" description="Helical" evidence="7">
    <location>
        <begin position="6"/>
        <end position="24"/>
    </location>
</feature>
<dbReference type="InterPro" id="IPR005115">
    <property type="entry name" value="Gly_transporter"/>
</dbReference>
<evidence type="ECO:0000256" key="4">
    <source>
        <dbReference type="ARBA" id="ARBA00022692"/>
    </source>
</evidence>
<feature type="domain" description="Glycine transporter" evidence="8">
    <location>
        <begin position="92"/>
        <end position="165"/>
    </location>
</feature>